<dbReference type="InterPro" id="IPR011528">
    <property type="entry name" value="NERD"/>
</dbReference>
<feature type="region of interest" description="Disordered" evidence="1">
    <location>
        <begin position="1"/>
        <end position="46"/>
    </location>
</feature>
<feature type="domain" description="NERD" evidence="2">
    <location>
        <begin position="92"/>
        <end position="208"/>
    </location>
</feature>
<evidence type="ECO:0000313" key="6">
    <source>
        <dbReference type="Proteomes" id="UP001162541"/>
    </source>
</evidence>
<gene>
    <name evidence="4" type="ORF">AXG93_1130s1140</name>
    <name evidence="3" type="ORF">Mp_1g06220</name>
</gene>
<name>A0A176VHQ8_MARPO</name>
<dbReference type="PANTHER" id="PTHR35287">
    <property type="entry name" value="SI:ZFOS-911D5.4"/>
    <property type="match status" value="1"/>
</dbReference>
<reference evidence="3" key="2">
    <citation type="journal article" date="2019" name="Curr. Biol.">
        <title>Chromatin organization in early land plants reveals an ancestral association between H3K27me3, transposons, and constitutive heterochromatin.</title>
        <authorList>
            <person name="Montgomery S.A."/>
            <person name="Tanizawa Y."/>
            <person name="Galik B."/>
            <person name="Wang N."/>
            <person name="Ito T."/>
            <person name="Mochizuki T."/>
            <person name="Akimcheva S."/>
            <person name="Bowman J."/>
            <person name="Cognat V."/>
            <person name="Drouard L."/>
            <person name="Ekker H."/>
            <person name="Houng S."/>
            <person name="Kohchi T."/>
            <person name="Lin S."/>
            <person name="Liu L.D."/>
            <person name="Nakamura Y."/>
            <person name="Valeeva L.R."/>
            <person name="Shakirov E.V."/>
            <person name="Shippen D.E."/>
            <person name="Wei W."/>
            <person name="Yagura M."/>
            <person name="Yamaoka S."/>
            <person name="Yamato K.T."/>
            <person name="Liu C."/>
            <person name="Berger F."/>
        </authorList>
    </citation>
    <scope>NUCLEOTIDE SEQUENCE [LARGE SCALE GENOMIC DNA]</scope>
    <source>
        <strain evidence="3">Tak-1</strain>
    </source>
</reference>
<reference evidence="4 5" key="1">
    <citation type="submission" date="2016-03" db="EMBL/GenBank/DDBJ databases">
        <title>Mechanisms controlling the formation of the plant cell surface in tip-growing cells are functionally conserved among land plants.</title>
        <authorList>
            <person name="Honkanen S."/>
            <person name="Jones V.A."/>
            <person name="Morieri G."/>
            <person name="Champion C."/>
            <person name="Hetherington A.J."/>
            <person name="Kelly S."/>
            <person name="Saint-Marcoux D."/>
            <person name="Proust H."/>
            <person name="Prescott H."/>
            <person name="Dolan L."/>
        </authorList>
    </citation>
    <scope>NUCLEOTIDE SEQUENCE [LARGE SCALE GENOMIC DNA]</scope>
    <source>
        <strain evidence="5">cv. Tak-1 and cv. Tak-2</strain>
        <tissue evidence="4">Whole gametophyte</tissue>
    </source>
</reference>
<feature type="compositionally biased region" description="Gly residues" evidence="1">
    <location>
        <begin position="35"/>
        <end position="46"/>
    </location>
</feature>
<keyword evidence="5" id="KW-1185">Reference proteome</keyword>
<dbReference type="Proteomes" id="UP001162541">
    <property type="component" value="Chromosome 1"/>
</dbReference>
<evidence type="ECO:0000313" key="4">
    <source>
        <dbReference type="EMBL" id="OAE19861.1"/>
    </source>
</evidence>
<dbReference type="PROSITE" id="PS50965">
    <property type="entry name" value="NERD"/>
    <property type="match status" value="1"/>
</dbReference>
<dbReference type="Proteomes" id="UP000077202">
    <property type="component" value="Unassembled WGS sequence"/>
</dbReference>
<dbReference type="EMBL" id="AP019866">
    <property type="protein sequence ID" value="BBM97501.1"/>
    <property type="molecule type" value="Genomic_DNA"/>
</dbReference>
<protein>
    <recommendedName>
        <fullName evidence="2">NERD domain-containing protein</fullName>
    </recommendedName>
</protein>
<sequence>MTRNPSIPRLRKRAHWQQPQQSWHPRSPRGRAAERGGGTAGGGSEGGSLGMIAQAAVVGVAAMLMVRLFRRLRCFLLPGLECPLEESETDRAGRLAELKVADVFQGVPGVQVYSSLRIPDTGHRGRREIDLVLVLKRELYVVEVKNWSGEIRLQPDGGWCQIRKNGSVQSHPNIVEETKYRASLLESYIARRGVKLPQEFVQPKVILVNEDCRPEQAIVMQPEVLLPDQWQNFLERNSSRGFMSWLKKLAKPSAKPEGLNDAAHKQLHFILSTAPTWDRLVLVGGSTLVGDFQRFKGTQEDLDALRRMKRSNISQMSVSHQRRWLPQIIGAIIGAKPFVKLVMSSRDYREGNPGWSERKQQEVMNEEIEVRSGLEVIFRVVGQSKLQNFPVNSISVMTLSA</sequence>
<accession>A0A176VHQ8</accession>
<dbReference type="GO" id="GO:0006281">
    <property type="term" value="P:DNA repair"/>
    <property type="evidence" value="ECO:0007669"/>
    <property type="project" value="UniProtKB-ARBA"/>
</dbReference>
<dbReference type="PANTHER" id="PTHR35287:SF1">
    <property type="entry name" value="SI:ZFOS-911D5.4"/>
    <property type="match status" value="1"/>
</dbReference>
<proteinExistence type="predicted"/>
<evidence type="ECO:0000313" key="3">
    <source>
        <dbReference type="EMBL" id="BBM97501.1"/>
    </source>
</evidence>
<dbReference type="AlphaFoldDB" id="A0A176VHQ8"/>
<dbReference type="InterPro" id="IPR011335">
    <property type="entry name" value="Restrct_endonuc-II-like"/>
</dbReference>
<organism evidence="4 5">
    <name type="scientific">Marchantia polymorpha subsp. ruderalis</name>
    <dbReference type="NCBI Taxonomy" id="1480154"/>
    <lineage>
        <taxon>Eukaryota</taxon>
        <taxon>Viridiplantae</taxon>
        <taxon>Streptophyta</taxon>
        <taxon>Embryophyta</taxon>
        <taxon>Marchantiophyta</taxon>
        <taxon>Marchantiopsida</taxon>
        <taxon>Marchantiidae</taxon>
        <taxon>Marchantiales</taxon>
        <taxon>Marchantiaceae</taxon>
        <taxon>Marchantia</taxon>
    </lineage>
</organism>
<reference evidence="6" key="3">
    <citation type="journal article" date="2020" name="Curr. Biol.">
        <title>Chromatin organization in early land plants reveals an ancestral association between H3K27me3, transposons, and constitutive heterochromatin.</title>
        <authorList>
            <person name="Montgomery S.A."/>
            <person name="Tanizawa Y."/>
            <person name="Galik B."/>
            <person name="Wang N."/>
            <person name="Ito T."/>
            <person name="Mochizuki T."/>
            <person name="Akimcheva S."/>
            <person name="Bowman J.L."/>
            <person name="Cognat V."/>
            <person name="Marechal-Drouard L."/>
            <person name="Ekker H."/>
            <person name="Hong S.F."/>
            <person name="Kohchi T."/>
            <person name="Lin S.S."/>
            <person name="Liu L.D."/>
            <person name="Nakamura Y."/>
            <person name="Valeeva L.R."/>
            <person name="Shakirov E.V."/>
            <person name="Shippen D.E."/>
            <person name="Wei W.L."/>
            <person name="Yagura M."/>
            <person name="Yamaoka S."/>
            <person name="Yamato K.T."/>
            <person name="Liu C."/>
            <person name="Berger F."/>
        </authorList>
    </citation>
    <scope>NUCLEOTIDE SEQUENCE [LARGE SCALE GENOMIC DNA]</scope>
    <source>
        <strain evidence="6">Tak-1</strain>
    </source>
</reference>
<evidence type="ECO:0000256" key="1">
    <source>
        <dbReference type="SAM" id="MobiDB-lite"/>
    </source>
</evidence>
<dbReference type="SUPFAM" id="SSF52980">
    <property type="entry name" value="Restriction endonuclease-like"/>
    <property type="match status" value="1"/>
</dbReference>
<evidence type="ECO:0000259" key="2">
    <source>
        <dbReference type="PROSITE" id="PS50965"/>
    </source>
</evidence>
<dbReference type="EMBL" id="LVLJ01003744">
    <property type="protein sequence ID" value="OAE19861.1"/>
    <property type="molecule type" value="Genomic_DNA"/>
</dbReference>
<evidence type="ECO:0000313" key="5">
    <source>
        <dbReference type="Proteomes" id="UP000077202"/>
    </source>
</evidence>
<dbReference type="Pfam" id="PF08378">
    <property type="entry name" value="NERD"/>
    <property type="match status" value="1"/>
</dbReference>